<accession>A0A017T8Q2</accession>
<dbReference type="Proteomes" id="UP000019678">
    <property type="component" value="Unassembled WGS sequence"/>
</dbReference>
<protein>
    <submittedName>
        <fullName evidence="1">Uncharacterized protein</fullName>
    </submittedName>
</protein>
<dbReference type="AlphaFoldDB" id="A0A017T8Q2"/>
<name>A0A017T8Q2_9BACT</name>
<dbReference type="EMBL" id="ASRX01000028">
    <property type="protein sequence ID" value="EYF04981.1"/>
    <property type="molecule type" value="Genomic_DNA"/>
</dbReference>
<proteinExistence type="predicted"/>
<comment type="caution">
    <text evidence="1">The sequence shown here is derived from an EMBL/GenBank/DDBJ whole genome shotgun (WGS) entry which is preliminary data.</text>
</comment>
<organism evidence="1 2">
    <name type="scientific">Chondromyces apiculatus DSM 436</name>
    <dbReference type="NCBI Taxonomy" id="1192034"/>
    <lineage>
        <taxon>Bacteria</taxon>
        <taxon>Pseudomonadati</taxon>
        <taxon>Myxococcota</taxon>
        <taxon>Polyangia</taxon>
        <taxon>Polyangiales</taxon>
        <taxon>Polyangiaceae</taxon>
        <taxon>Chondromyces</taxon>
    </lineage>
</organism>
<evidence type="ECO:0000313" key="2">
    <source>
        <dbReference type="Proteomes" id="UP000019678"/>
    </source>
</evidence>
<sequence length="51" mass="5533">MTAAITLRPVRNAAEASPSTAFARLRCADCASLARWLLHTSRVMLLPAPRP</sequence>
<evidence type="ECO:0000313" key="1">
    <source>
        <dbReference type="EMBL" id="EYF04981.1"/>
    </source>
</evidence>
<gene>
    <name evidence="1" type="ORF">CAP_3792</name>
</gene>
<reference evidence="1 2" key="1">
    <citation type="submission" date="2013-05" db="EMBL/GenBank/DDBJ databases">
        <title>Genome assembly of Chondromyces apiculatus DSM 436.</title>
        <authorList>
            <person name="Sharma G."/>
            <person name="Khatri I."/>
            <person name="Kaur C."/>
            <person name="Mayilraj S."/>
            <person name="Subramanian S."/>
        </authorList>
    </citation>
    <scope>NUCLEOTIDE SEQUENCE [LARGE SCALE GENOMIC DNA]</scope>
    <source>
        <strain evidence="1 2">DSM 436</strain>
    </source>
</reference>
<keyword evidence="2" id="KW-1185">Reference proteome</keyword>